<protein>
    <submittedName>
        <fullName evidence="2 3">Uncharacterized protein</fullName>
    </submittedName>
</protein>
<organism evidence="2">
    <name type="scientific">Anopheles sinensis</name>
    <name type="common">Mosquito</name>
    <dbReference type="NCBI Taxonomy" id="74873"/>
    <lineage>
        <taxon>Eukaryota</taxon>
        <taxon>Metazoa</taxon>
        <taxon>Ecdysozoa</taxon>
        <taxon>Arthropoda</taxon>
        <taxon>Hexapoda</taxon>
        <taxon>Insecta</taxon>
        <taxon>Pterygota</taxon>
        <taxon>Neoptera</taxon>
        <taxon>Endopterygota</taxon>
        <taxon>Diptera</taxon>
        <taxon>Nematocera</taxon>
        <taxon>Culicoidea</taxon>
        <taxon>Culicidae</taxon>
        <taxon>Anophelinae</taxon>
        <taxon>Anopheles</taxon>
    </lineage>
</organism>
<evidence type="ECO:0000313" key="4">
    <source>
        <dbReference type="Proteomes" id="UP000030765"/>
    </source>
</evidence>
<keyword evidence="4" id="KW-1185">Reference proteome</keyword>
<dbReference type="EMBL" id="ATLV01016452">
    <property type="status" value="NOT_ANNOTATED_CDS"/>
    <property type="molecule type" value="Genomic_DNA"/>
</dbReference>
<dbReference type="AlphaFoldDB" id="A0A084VTR1"/>
<accession>A0A084VTR1</accession>
<reference evidence="2 4" key="1">
    <citation type="journal article" date="2014" name="BMC Genomics">
        <title>Genome sequence of Anopheles sinensis provides insight into genetics basis of mosquito competence for malaria parasites.</title>
        <authorList>
            <person name="Zhou D."/>
            <person name="Zhang D."/>
            <person name="Ding G."/>
            <person name="Shi L."/>
            <person name="Hou Q."/>
            <person name="Ye Y."/>
            <person name="Xu Y."/>
            <person name="Zhou H."/>
            <person name="Xiong C."/>
            <person name="Li S."/>
            <person name="Yu J."/>
            <person name="Hong S."/>
            <person name="Yu X."/>
            <person name="Zou P."/>
            <person name="Chen C."/>
            <person name="Chang X."/>
            <person name="Wang W."/>
            <person name="Lv Y."/>
            <person name="Sun Y."/>
            <person name="Ma L."/>
            <person name="Shen B."/>
            <person name="Zhu C."/>
        </authorList>
    </citation>
    <scope>NUCLEOTIDE SEQUENCE [LARGE SCALE GENOMIC DNA]</scope>
</reference>
<feature type="region of interest" description="Disordered" evidence="1">
    <location>
        <begin position="35"/>
        <end position="63"/>
    </location>
</feature>
<dbReference type="EnsemblMetazoa" id="ASIC008935-RA">
    <property type="protein sequence ID" value="ASIC008935-PA"/>
    <property type="gene ID" value="ASIC008935"/>
</dbReference>
<proteinExistence type="predicted"/>
<gene>
    <name evidence="2" type="ORF">ZHAS_00008935</name>
</gene>
<dbReference type="EMBL" id="KE525091">
    <property type="protein sequence ID" value="KFB41355.1"/>
    <property type="molecule type" value="Genomic_DNA"/>
</dbReference>
<sequence>MDNDADFERHINSAMDALESAIDEDYDGDFKERYDLQGGPMGSGYHTRRNERTTNLGELAKIG</sequence>
<evidence type="ECO:0000313" key="3">
    <source>
        <dbReference type="EnsemblMetazoa" id="ASIC008935-PA"/>
    </source>
</evidence>
<name>A0A084VTR1_ANOSI</name>
<dbReference type="VEuPathDB" id="VectorBase:ASIC008935"/>
<evidence type="ECO:0000313" key="2">
    <source>
        <dbReference type="EMBL" id="KFB41355.1"/>
    </source>
</evidence>
<reference evidence="3" key="2">
    <citation type="submission" date="2020-05" db="UniProtKB">
        <authorList>
            <consortium name="EnsemblMetazoa"/>
        </authorList>
    </citation>
    <scope>IDENTIFICATION</scope>
</reference>
<evidence type="ECO:0000256" key="1">
    <source>
        <dbReference type="SAM" id="MobiDB-lite"/>
    </source>
</evidence>
<dbReference type="Proteomes" id="UP000030765">
    <property type="component" value="Unassembled WGS sequence"/>
</dbReference>